<dbReference type="PROSITE" id="PS51257">
    <property type="entry name" value="PROKAR_LIPOPROTEIN"/>
    <property type="match status" value="1"/>
</dbReference>
<reference evidence="1 2" key="1">
    <citation type="submission" date="2015-11" db="EMBL/GenBank/DDBJ databases">
        <title>Complete genome sequencing of a biphenyl-degrading bacterium, Pseudomonas putida KF715 (=NBRC110667).</title>
        <authorList>
            <person name="Suenaga H."/>
            <person name="Fujihara N."/>
            <person name="Watanabe T."/>
            <person name="Hirose J."/>
            <person name="Kimura N."/>
            <person name="Yamazoe A."/>
            <person name="Hosoyama A."/>
            <person name="Shimodaira J."/>
            <person name="Furukawa K."/>
        </authorList>
    </citation>
    <scope>NUCLEOTIDE SEQUENCE [LARGE SCALE GENOMIC DNA]</scope>
    <source>
        <strain evidence="1 2">KF715</strain>
        <plasmid evidence="2">Plasmid pkf715a dna</plasmid>
    </source>
</reference>
<evidence type="ECO:0008006" key="3">
    <source>
        <dbReference type="Google" id="ProtNLM"/>
    </source>
</evidence>
<geneLocation type="plasmid" evidence="2">
    <name>pkf715a dna</name>
</geneLocation>
<accession>A0A1L7NMX8</accession>
<organism evidence="1 2">
    <name type="scientific">Pseudomonas putida</name>
    <name type="common">Arthrobacter siderocapsulatus</name>
    <dbReference type="NCBI Taxonomy" id="303"/>
    <lineage>
        <taxon>Bacteria</taxon>
        <taxon>Pseudomonadati</taxon>
        <taxon>Pseudomonadota</taxon>
        <taxon>Gammaproteobacteria</taxon>
        <taxon>Pseudomonadales</taxon>
        <taxon>Pseudomonadaceae</taxon>
        <taxon>Pseudomonas</taxon>
    </lineage>
</organism>
<dbReference type="AlphaFoldDB" id="A0A1L7NMX8"/>
<dbReference type="RefSeq" id="WP_042919972.1">
    <property type="nucleotide sequence ID" value="NZ_AP015030.1"/>
</dbReference>
<sequence length="301" mass="33923">MKKIILTTLLAAFAVASTGCKEETKNAAGLSADTYEPSKVNVLPMSFPGKGQTVFKSFGTFKEKIAPQPYKHGNEWVVYMASPGWTDGGDRITERLATDAVAVQRVKQFIQKNRLTDTVKVAWLQYDRNPGTPYVESLDTVPDNFIPLFLKPHGPQVDYYIYSPATRNGGDGTSMRYDQWLKPYLPFAKKAGDDYVAATEFQRIEGFDDVSGKYWDHWARHWFIVNPEGDVVDAYFSNLGAYNIRGANWPINSLIYHLNLDADSLTIPQIVTANYTSLYTEPYWNKLDADFRDQIGLGDGK</sequence>
<dbReference type="Proteomes" id="UP000218731">
    <property type="component" value="Plasmid pKF715A"/>
</dbReference>
<gene>
    <name evidence="1" type="ORF">KF715C_pA2890</name>
</gene>
<evidence type="ECO:0000313" key="1">
    <source>
        <dbReference type="EMBL" id="BAW26794.1"/>
    </source>
</evidence>
<name>A0A1L7NMX8_PSEPU</name>
<proteinExistence type="predicted"/>
<protein>
    <recommendedName>
        <fullName evidence="3">Lipoprotein</fullName>
    </recommendedName>
</protein>
<evidence type="ECO:0000313" key="2">
    <source>
        <dbReference type="Proteomes" id="UP000218731"/>
    </source>
</evidence>
<keyword evidence="1" id="KW-0614">Plasmid</keyword>
<dbReference type="EMBL" id="AP015030">
    <property type="protein sequence ID" value="BAW26794.1"/>
    <property type="molecule type" value="Genomic_DNA"/>
</dbReference>